<keyword evidence="2" id="KW-1185">Reference proteome</keyword>
<proteinExistence type="predicted"/>
<sequence>MASVVKFELVGELSQLTSKAKFEDTAYCAGAPNCAHHVPGLKSISFRNRNPAPPIFFNDQIIFQVAFNHHIQYAITKI</sequence>
<organism evidence="1 2">
    <name type="scientific">Companilactobacillus ginsenosidimutans</name>
    <dbReference type="NCBI Taxonomy" id="1007676"/>
    <lineage>
        <taxon>Bacteria</taxon>
        <taxon>Bacillati</taxon>
        <taxon>Bacillota</taxon>
        <taxon>Bacilli</taxon>
        <taxon>Lactobacillales</taxon>
        <taxon>Lactobacillaceae</taxon>
        <taxon>Companilactobacillus</taxon>
    </lineage>
</organism>
<gene>
    <name evidence="1" type="ORF">ABM34_06710</name>
</gene>
<dbReference type="PATRIC" id="fig|1007676.4.peg.1338"/>
<reference evidence="2" key="1">
    <citation type="submission" date="2015-07" db="EMBL/GenBank/DDBJ databases">
        <title>Lactobacillus ginsenosidimutans/EMML 3141/ whole genome sequencing.</title>
        <authorList>
            <person name="Kim M.K."/>
            <person name="Im W.-T."/>
            <person name="Srinivasan S."/>
            <person name="Lee J.-J."/>
        </authorList>
    </citation>
    <scope>NUCLEOTIDE SEQUENCE [LARGE SCALE GENOMIC DNA]</scope>
    <source>
        <strain evidence="2">EMML 3041</strain>
    </source>
</reference>
<evidence type="ECO:0000313" key="2">
    <source>
        <dbReference type="Proteomes" id="UP000036106"/>
    </source>
</evidence>
<dbReference type="EMBL" id="CP012034">
    <property type="protein sequence ID" value="AKP67260.1"/>
    <property type="molecule type" value="Genomic_DNA"/>
</dbReference>
<evidence type="ECO:0000313" key="1">
    <source>
        <dbReference type="EMBL" id="AKP67260.1"/>
    </source>
</evidence>
<name>A0A0H4R0K7_9LACO</name>
<accession>A0A0H4R0K7</accession>
<dbReference type="STRING" id="1007676.ABM34_06710"/>
<protein>
    <submittedName>
        <fullName evidence="1">Uncharacterized protein</fullName>
    </submittedName>
</protein>
<dbReference type="KEGG" id="lgn:ABM34_06710"/>
<dbReference type="Proteomes" id="UP000036106">
    <property type="component" value="Chromosome"/>
</dbReference>
<dbReference type="AlphaFoldDB" id="A0A0H4R0K7"/>